<name>A0AAE3N9X2_9BURK</name>
<dbReference type="Proteomes" id="UP001212602">
    <property type="component" value="Unassembled WGS sequence"/>
</dbReference>
<keyword evidence="2" id="KW-1185">Reference proteome</keyword>
<dbReference type="RefSeq" id="WP_271429592.1">
    <property type="nucleotide sequence ID" value="NZ_JAQIPB010000009.1"/>
</dbReference>
<dbReference type="EMBL" id="JAQIPB010000009">
    <property type="protein sequence ID" value="MDA7418375.1"/>
    <property type="molecule type" value="Genomic_DNA"/>
</dbReference>
<dbReference type="AlphaFoldDB" id="A0AAE3N9X2"/>
<proteinExistence type="predicted"/>
<accession>A0AAE3N9X2</accession>
<evidence type="ECO:0000313" key="2">
    <source>
        <dbReference type="Proteomes" id="UP001212602"/>
    </source>
</evidence>
<comment type="caution">
    <text evidence="1">The sequence shown here is derived from an EMBL/GenBank/DDBJ whole genome shotgun (WGS) entry which is preliminary data.</text>
</comment>
<organism evidence="1 2">
    <name type="scientific">Xenophilus arseniciresistens</name>
    <dbReference type="NCBI Taxonomy" id="1283306"/>
    <lineage>
        <taxon>Bacteria</taxon>
        <taxon>Pseudomonadati</taxon>
        <taxon>Pseudomonadota</taxon>
        <taxon>Betaproteobacteria</taxon>
        <taxon>Burkholderiales</taxon>
        <taxon>Comamonadaceae</taxon>
        <taxon>Xenophilus</taxon>
    </lineage>
</organism>
<gene>
    <name evidence="1" type="ORF">PGB34_18560</name>
</gene>
<reference evidence="1" key="1">
    <citation type="submission" date="2023-01" db="EMBL/GenBank/DDBJ databases">
        <title>Xenophilus mangrovi sp. nov., isolated from soil of Mangrove nature reserve.</title>
        <authorList>
            <person name="Xu S."/>
            <person name="Liu Z."/>
            <person name="Xu Y."/>
        </authorList>
    </citation>
    <scope>NUCLEOTIDE SEQUENCE</scope>
    <source>
        <strain evidence="1">YW8</strain>
    </source>
</reference>
<protein>
    <submittedName>
        <fullName evidence="1">Uncharacterized protein</fullName>
    </submittedName>
</protein>
<evidence type="ECO:0000313" key="1">
    <source>
        <dbReference type="EMBL" id="MDA7418375.1"/>
    </source>
</evidence>
<sequence length="237" mass="25063">MTDIRWNLSSEGSLGPPRYRIGLVVRGMERPGVAPLLEGHADCVLSTGEPVGFYADEASTSGSAELSSRGATSTIVGSVYGYREMSVRRPHYVSGRSGGGFSISTLLAIEVSDDERGRFERAWLAMRVNPGLFGIVGLNCATHAGYAFSAAGLLTASSLFGGDRATREVRGPDTPTHLFLQLLSGPAHSRCAVYTGGISFTPGRSGGFDLAYTPLLSPGEVAELRAESARRHAGRPR</sequence>